<sequence length="254" mass="26552">MSPPLVLLPAFPFTARMWDRVRPLLAATGVDVVTPDYRGAHDPAQLDGVEPSLDVLADDVVTLLDDRGVGQAIVGGVSMGGYVTMALARRHPERLAGVILADTRATADDETTRANRLAIAAQLEADGRVDVLVEKTLPGLPGATTKAERPELLAELQAITASVPAVTAAWWQRAMAVRPDSTETLRRLRVPALVIVGAEDVVSPPDAAAAMAMAVPDGRLVTIPAAGHLTPIEAPELFAGAVAGFVTELVSAAR</sequence>
<dbReference type="Gene3D" id="3.40.50.1820">
    <property type="entry name" value="alpha/beta hydrolase"/>
    <property type="match status" value="1"/>
</dbReference>
<evidence type="ECO:0000313" key="2">
    <source>
        <dbReference type="EMBL" id="ABK52443.1"/>
    </source>
</evidence>
<dbReference type="FunCoup" id="A0LSN3">
    <property type="interactions" value="43"/>
</dbReference>
<keyword evidence="2" id="KW-0378">Hydrolase</keyword>
<dbReference type="STRING" id="351607.Acel_0670"/>
<dbReference type="SUPFAM" id="SSF53474">
    <property type="entry name" value="alpha/beta-Hydrolases"/>
    <property type="match status" value="1"/>
</dbReference>
<dbReference type="EMBL" id="CP000481">
    <property type="protein sequence ID" value="ABK52443.1"/>
    <property type="molecule type" value="Genomic_DNA"/>
</dbReference>
<dbReference type="HOGENOM" id="CLU_020336_50_4_11"/>
<protein>
    <submittedName>
        <fullName evidence="2">Alpha/beta hydrolase fold protein</fullName>
    </submittedName>
</protein>
<dbReference type="Pfam" id="PF12697">
    <property type="entry name" value="Abhydrolase_6"/>
    <property type="match status" value="1"/>
</dbReference>
<accession>A0LSN3</accession>
<feature type="domain" description="AB hydrolase-1" evidence="1">
    <location>
        <begin position="5"/>
        <end position="240"/>
    </location>
</feature>
<evidence type="ECO:0000313" key="3">
    <source>
        <dbReference type="Proteomes" id="UP000008221"/>
    </source>
</evidence>
<dbReference type="InterPro" id="IPR029058">
    <property type="entry name" value="AB_hydrolase_fold"/>
</dbReference>
<proteinExistence type="predicted"/>
<keyword evidence="3" id="KW-1185">Reference proteome</keyword>
<dbReference type="eggNOG" id="COG2267">
    <property type="taxonomic scope" value="Bacteria"/>
</dbReference>
<dbReference type="PANTHER" id="PTHR43194">
    <property type="entry name" value="HYDROLASE ALPHA/BETA FOLD FAMILY"/>
    <property type="match status" value="1"/>
</dbReference>
<dbReference type="InterPro" id="IPR000073">
    <property type="entry name" value="AB_hydrolase_1"/>
</dbReference>
<dbReference type="InterPro" id="IPR050228">
    <property type="entry name" value="Carboxylesterase_BioH"/>
</dbReference>
<dbReference type="PRINTS" id="PR00111">
    <property type="entry name" value="ABHYDROLASE"/>
</dbReference>
<dbReference type="GO" id="GO:0016787">
    <property type="term" value="F:hydrolase activity"/>
    <property type="evidence" value="ECO:0007669"/>
    <property type="project" value="UniProtKB-KW"/>
</dbReference>
<evidence type="ECO:0000259" key="1">
    <source>
        <dbReference type="Pfam" id="PF12697"/>
    </source>
</evidence>
<reference evidence="2 3" key="1">
    <citation type="journal article" date="2009" name="Genome Res.">
        <title>Complete genome of the cellulolytic thermophile Acidothermus cellulolyticus 11B provides insights into its ecophysiological and evolutionary adaptations.</title>
        <authorList>
            <person name="Barabote R.D."/>
            <person name="Xie G."/>
            <person name="Leu D.H."/>
            <person name="Normand P."/>
            <person name="Necsulea A."/>
            <person name="Daubin V."/>
            <person name="Medigue C."/>
            <person name="Adney W.S."/>
            <person name="Xu X.C."/>
            <person name="Lapidus A."/>
            <person name="Parales R.E."/>
            <person name="Detter C."/>
            <person name="Pujic P."/>
            <person name="Bruce D."/>
            <person name="Lavire C."/>
            <person name="Challacombe J.F."/>
            <person name="Brettin T.S."/>
            <person name="Berry A.M."/>
        </authorList>
    </citation>
    <scope>NUCLEOTIDE SEQUENCE [LARGE SCALE GENOMIC DNA]</scope>
    <source>
        <strain evidence="3">ATCC 43068 / DSM 8971 / 11B</strain>
    </source>
</reference>
<dbReference type="KEGG" id="ace:Acel_0670"/>
<dbReference type="ESTHER" id="acic1-a0lsn3">
    <property type="family name" value="Epoxide_hydrolase"/>
</dbReference>
<dbReference type="InParanoid" id="A0LSN3"/>
<dbReference type="PANTHER" id="PTHR43194:SF2">
    <property type="entry name" value="PEROXISOMAL MEMBRANE PROTEIN LPX1"/>
    <property type="match status" value="1"/>
</dbReference>
<name>A0LSN3_ACIC1</name>
<dbReference type="AlphaFoldDB" id="A0LSN3"/>
<gene>
    <name evidence="2" type="ordered locus">Acel_0670</name>
</gene>
<organism evidence="2 3">
    <name type="scientific">Acidothermus cellulolyticus (strain ATCC 43068 / DSM 8971 / 11B)</name>
    <dbReference type="NCBI Taxonomy" id="351607"/>
    <lineage>
        <taxon>Bacteria</taxon>
        <taxon>Bacillati</taxon>
        <taxon>Actinomycetota</taxon>
        <taxon>Actinomycetes</taxon>
        <taxon>Acidothermales</taxon>
        <taxon>Acidothermaceae</taxon>
        <taxon>Acidothermus</taxon>
    </lineage>
</organism>
<dbReference type="Proteomes" id="UP000008221">
    <property type="component" value="Chromosome"/>
</dbReference>